<dbReference type="RefSeq" id="WP_259543344.1">
    <property type="nucleotide sequence ID" value="NZ_JANLCJ010000368.1"/>
</dbReference>
<reference evidence="1" key="1">
    <citation type="submission" date="2022-08" db="EMBL/GenBank/DDBJ databases">
        <authorList>
            <person name="Deng Y."/>
            <person name="Han X.-F."/>
            <person name="Zhang Y.-Q."/>
        </authorList>
    </citation>
    <scope>NUCLEOTIDE SEQUENCE</scope>
    <source>
        <strain evidence="1">CPCC 203386</strain>
    </source>
</reference>
<name>A0ABT2HAW7_9MICO</name>
<dbReference type="EMBL" id="JANLCJ010000368">
    <property type="protein sequence ID" value="MCS5737048.1"/>
    <property type="molecule type" value="Genomic_DNA"/>
</dbReference>
<protein>
    <submittedName>
        <fullName evidence="1">Uncharacterized protein</fullName>
    </submittedName>
</protein>
<evidence type="ECO:0000313" key="1">
    <source>
        <dbReference type="EMBL" id="MCS5737048.1"/>
    </source>
</evidence>
<comment type="caution">
    <text evidence="1">The sequence shown here is derived from an EMBL/GenBank/DDBJ whole genome shotgun (WGS) entry which is preliminary data.</text>
</comment>
<keyword evidence="2" id="KW-1185">Reference proteome</keyword>
<dbReference type="Proteomes" id="UP001165586">
    <property type="component" value="Unassembled WGS sequence"/>
</dbReference>
<proteinExistence type="predicted"/>
<organism evidence="1 2">
    <name type="scientific">Herbiconiux daphne</name>
    <dbReference type="NCBI Taxonomy" id="2970914"/>
    <lineage>
        <taxon>Bacteria</taxon>
        <taxon>Bacillati</taxon>
        <taxon>Actinomycetota</taxon>
        <taxon>Actinomycetes</taxon>
        <taxon>Micrococcales</taxon>
        <taxon>Microbacteriaceae</taxon>
        <taxon>Herbiconiux</taxon>
    </lineage>
</organism>
<evidence type="ECO:0000313" key="2">
    <source>
        <dbReference type="Proteomes" id="UP001165586"/>
    </source>
</evidence>
<accession>A0ABT2HAW7</accession>
<gene>
    <name evidence="1" type="ORF">N1032_25300</name>
</gene>
<sequence length="98" mass="11110">MANVNGLLISLIDDIDRSRALFGVPAERLALNDVSTGFAKDFVDHYFPYAVNRSPLGDVQIYVDNFRQVKKYLDALEKKANKTDKFFTIINIEPKDKG</sequence>